<protein>
    <submittedName>
        <fullName evidence="2">Uncharacterized protein</fullName>
    </submittedName>
</protein>
<name>A0A9W7FQF3_9STRA</name>
<feature type="compositionally biased region" description="Polar residues" evidence="1">
    <location>
        <begin position="156"/>
        <end position="182"/>
    </location>
</feature>
<dbReference type="AlphaFoldDB" id="A0A9W7FQF3"/>
<accession>A0A9W7FQF3</accession>
<gene>
    <name evidence="2" type="ORF">TrLO_g13757</name>
</gene>
<feature type="compositionally biased region" description="Acidic residues" evidence="1">
    <location>
        <begin position="50"/>
        <end position="63"/>
    </location>
</feature>
<evidence type="ECO:0000256" key="1">
    <source>
        <dbReference type="SAM" id="MobiDB-lite"/>
    </source>
</evidence>
<keyword evidence="3" id="KW-1185">Reference proteome</keyword>
<dbReference type="EMBL" id="BRXW01000244">
    <property type="protein sequence ID" value="GMI16151.1"/>
    <property type="molecule type" value="Genomic_DNA"/>
</dbReference>
<reference evidence="3" key="1">
    <citation type="journal article" date="2023" name="Commun. Biol.">
        <title>Genome analysis of Parmales, the sister group of diatoms, reveals the evolutionary specialization of diatoms from phago-mixotrophs to photoautotrophs.</title>
        <authorList>
            <person name="Ban H."/>
            <person name="Sato S."/>
            <person name="Yoshikawa S."/>
            <person name="Yamada K."/>
            <person name="Nakamura Y."/>
            <person name="Ichinomiya M."/>
            <person name="Sato N."/>
            <person name="Blanc-Mathieu R."/>
            <person name="Endo H."/>
            <person name="Kuwata A."/>
            <person name="Ogata H."/>
        </authorList>
    </citation>
    <scope>NUCLEOTIDE SEQUENCE [LARGE SCALE GENOMIC DNA]</scope>
    <source>
        <strain evidence="3">NIES 3700</strain>
    </source>
</reference>
<dbReference type="Proteomes" id="UP001165122">
    <property type="component" value="Unassembled WGS sequence"/>
</dbReference>
<feature type="compositionally biased region" description="Low complexity" evidence="1">
    <location>
        <begin position="64"/>
        <end position="83"/>
    </location>
</feature>
<evidence type="ECO:0000313" key="3">
    <source>
        <dbReference type="Proteomes" id="UP001165122"/>
    </source>
</evidence>
<feature type="region of interest" description="Disordered" evidence="1">
    <location>
        <begin position="1"/>
        <end position="83"/>
    </location>
</feature>
<sequence>MSTSQFSSFPTLSALSSPNSNRYSTESVDEETNLSADTLTDHIMQAESLYNDDDDEDEDDFNDDNSSNASNASNDFNTTTGSSNYSSSVEYNIRQNNPSSFDRLEHLSRFYKSQTDDKGAVRESMEIKANIIKGMKDNIDVEEKAKTDNNNNNNNHLRFSTTSSIHSVNTDTHSVNSGSYNDTTFNSTTNTNTNTSTSTSTSTSLSPSHLQPQPSSSFDLSSSNYSSSSSQVDIDTRASLFLKECR</sequence>
<dbReference type="OrthoDB" id="10608471at2759"/>
<feature type="region of interest" description="Disordered" evidence="1">
    <location>
        <begin position="145"/>
        <end position="233"/>
    </location>
</feature>
<evidence type="ECO:0000313" key="2">
    <source>
        <dbReference type="EMBL" id="GMI16151.1"/>
    </source>
</evidence>
<proteinExistence type="predicted"/>
<feature type="compositionally biased region" description="Low complexity" evidence="1">
    <location>
        <begin position="183"/>
        <end position="230"/>
    </location>
</feature>
<organism evidence="2 3">
    <name type="scientific">Triparma laevis f. longispina</name>
    <dbReference type="NCBI Taxonomy" id="1714387"/>
    <lineage>
        <taxon>Eukaryota</taxon>
        <taxon>Sar</taxon>
        <taxon>Stramenopiles</taxon>
        <taxon>Ochrophyta</taxon>
        <taxon>Bolidophyceae</taxon>
        <taxon>Parmales</taxon>
        <taxon>Triparmaceae</taxon>
        <taxon>Triparma</taxon>
    </lineage>
</organism>
<feature type="compositionally biased region" description="Polar residues" evidence="1">
    <location>
        <begin position="1"/>
        <end position="26"/>
    </location>
</feature>
<comment type="caution">
    <text evidence="2">The sequence shown here is derived from an EMBL/GenBank/DDBJ whole genome shotgun (WGS) entry which is preliminary data.</text>
</comment>